<dbReference type="PANTHER" id="PTHR10972">
    <property type="entry name" value="OXYSTEROL-BINDING PROTEIN-RELATED"/>
    <property type="match status" value="1"/>
</dbReference>
<dbReference type="GO" id="GO:0005829">
    <property type="term" value="C:cytosol"/>
    <property type="evidence" value="ECO:0007669"/>
    <property type="project" value="TreeGrafter"/>
</dbReference>
<protein>
    <recommendedName>
        <fullName evidence="7">Oxysterol-binding protein</fullName>
    </recommendedName>
</protein>
<comment type="caution">
    <text evidence="4">The sequence shown here is derived from an EMBL/GenBank/DDBJ whole genome shotgun (WGS) entry which is preliminary data.</text>
</comment>
<dbReference type="SUPFAM" id="SSF144000">
    <property type="entry name" value="Oxysterol-binding protein-like"/>
    <property type="match status" value="1"/>
</dbReference>
<dbReference type="GO" id="GO:0016020">
    <property type="term" value="C:membrane"/>
    <property type="evidence" value="ECO:0007669"/>
    <property type="project" value="TreeGrafter"/>
</dbReference>
<evidence type="ECO:0000256" key="1">
    <source>
        <dbReference type="ARBA" id="ARBA00008842"/>
    </source>
</evidence>
<dbReference type="InterPro" id="IPR018494">
    <property type="entry name" value="Oxysterol-bd_CS"/>
</dbReference>
<evidence type="ECO:0000256" key="3">
    <source>
        <dbReference type="SAM" id="MobiDB-lite"/>
    </source>
</evidence>
<name>A0A2N5RUE0_9BASI</name>
<reference evidence="4 6" key="1">
    <citation type="submission" date="2017-11" db="EMBL/GenBank/DDBJ databases">
        <title>De novo assembly and phasing of dikaryotic genomes from two isolates of Puccinia coronata f. sp. avenae, the causal agent of oat crown rust.</title>
        <authorList>
            <person name="Miller M.E."/>
            <person name="Zhang Y."/>
            <person name="Omidvar V."/>
            <person name="Sperschneider J."/>
            <person name="Schwessinger B."/>
            <person name="Raley C."/>
            <person name="Palmer J.M."/>
            <person name="Garnica D."/>
            <person name="Upadhyaya N."/>
            <person name="Rathjen J."/>
            <person name="Taylor J.M."/>
            <person name="Park R.F."/>
            <person name="Dodds P.N."/>
            <person name="Hirsch C.D."/>
            <person name="Kianian S.F."/>
            <person name="Figueroa M."/>
        </authorList>
    </citation>
    <scope>NUCLEOTIDE SEQUENCE [LARGE SCALE GENOMIC DNA]</scope>
    <source>
        <strain evidence="4">12SD80</strain>
    </source>
</reference>
<dbReference type="FunFam" id="3.30.70.3490:FF:000018">
    <property type="entry name" value="Unplaced genomic scaffold supercont1.15, whole genome shotgun sequence"/>
    <property type="match status" value="1"/>
</dbReference>
<gene>
    <name evidence="5" type="ORF">PCASD_00629</name>
    <name evidence="4" type="ORF">PCASD_26295</name>
</gene>
<dbReference type="Pfam" id="PF01237">
    <property type="entry name" value="Oxysterol_BP"/>
    <property type="match status" value="1"/>
</dbReference>
<dbReference type="FunFam" id="2.40.160.120:FF:000010">
    <property type="entry name" value="Oxysterol-binding protein homolog 4"/>
    <property type="match status" value="1"/>
</dbReference>
<dbReference type="Proteomes" id="UP000235392">
    <property type="component" value="Unassembled WGS sequence"/>
</dbReference>
<accession>A0A2N5RUE0</accession>
<comment type="similarity">
    <text evidence="1 2">Belongs to the OSBP family.</text>
</comment>
<dbReference type="PROSITE" id="PS01013">
    <property type="entry name" value="OSBP"/>
    <property type="match status" value="1"/>
</dbReference>
<dbReference type="GO" id="GO:0120009">
    <property type="term" value="P:intermembrane lipid transfer"/>
    <property type="evidence" value="ECO:0007669"/>
    <property type="project" value="UniProtKB-ARBA"/>
</dbReference>
<organism evidence="4 6">
    <name type="scientific">Puccinia coronata f. sp. avenae</name>
    <dbReference type="NCBI Taxonomy" id="200324"/>
    <lineage>
        <taxon>Eukaryota</taxon>
        <taxon>Fungi</taxon>
        <taxon>Dikarya</taxon>
        <taxon>Basidiomycota</taxon>
        <taxon>Pucciniomycotina</taxon>
        <taxon>Pucciniomycetes</taxon>
        <taxon>Pucciniales</taxon>
        <taxon>Pucciniaceae</taxon>
        <taxon>Puccinia</taxon>
    </lineage>
</organism>
<dbReference type="Gene3D" id="6.10.250.1430">
    <property type="match status" value="1"/>
</dbReference>
<dbReference type="EMBL" id="PGCI01001519">
    <property type="protein sequence ID" value="PLW04591.1"/>
    <property type="molecule type" value="Genomic_DNA"/>
</dbReference>
<evidence type="ECO:0008006" key="7">
    <source>
        <dbReference type="Google" id="ProtNLM"/>
    </source>
</evidence>
<dbReference type="Gene3D" id="1.10.287.2720">
    <property type="match status" value="1"/>
</dbReference>
<proteinExistence type="inferred from homology"/>
<dbReference type="EMBL" id="PGCI01000009">
    <property type="protein sequence ID" value="PLW50716.1"/>
    <property type="molecule type" value="Genomic_DNA"/>
</dbReference>
<feature type="region of interest" description="Disordered" evidence="3">
    <location>
        <begin position="90"/>
        <end position="121"/>
    </location>
</feature>
<dbReference type="Gene3D" id="2.40.160.120">
    <property type="match status" value="1"/>
</dbReference>
<feature type="compositionally biased region" description="Basic and acidic residues" evidence="3">
    <location>
        <begin position="90"/>
        <end position="104"/>
    </location>
</feature>
<dbReference type="GO" id="GO:0008142">
    <property type="term" value="F:oxysterol binding"/>
    <property type="evidence" value="ECO:0007669"/>
    <property type="project" value="TreeGrafter"/>
</dbReference>
<evidence type="ECO:0000256" key="2">
    <source>
        <dbReference type="RuleBase" id="RU003844"/>
    </source>
</evidence>
<sequence>MGQPFFVAHEAKVYVENCPNWSFQIVSTASCFVRCIKSPDEVQMKEDEGWVGNALRNRLRNSHSSDDDGNAGIPSVLVAYVSHWSADDQRLKRTSNSEHTKSERTTQLSNMANEEETTVPTNQRSSWTSFLKSIATFSGDLSSLTAPSFILSPTSLCEFPSYWGEPHREFAAIATGKNPEERMILTLRWFIATLKGQFTRRETQTGTEKKPLNPILGELFLGSWNSDSSKDKNSIGELRLWTEQVSHHPPVSAYCLLNAKAGVSYQGHCGQKTSFSGKSVIVKQVGHGLLRVKLPDNTIESYLITLPKLRIEGLWMASPYIEVTENSHIQSSSGYHTVLEFKGKGYFSGKAHSFTAKIYSQPKISSGVSPVYEVEGQWHGLSKFVKQTPKWWPGPGDKFLDQTEEKLDEITVPDISEQGPMESRRVWKDVADGIRSGDFEAASSAKSKLENEQRVKRKEELANGTPWQMSHFERVESDEEYARLAEMCGHTPPTEEAYYFKYEKEYIDEILSKQQE</sequence>
<feature type="compositionally biased region" description="Polar residues" evidence="3">
    <location>
        <begin position="105"/>
        <end position="121"/>
    </location>
</feature>
<evidence type="ECO:0000313" key="4">
    <source>
        <dbReference type="EMBL" id="PLW04591.1"/>
    </source>
</evidence>
<evidence type="ECO:0000313" key="5">
    <source>
        <dbReference type="EMBL" id="PLW50716.1"/>
    </source>
</evidence>
<evidence type="ECO:0000313" key="6">
    <source>
        <dbReference type="Proteomes" id="UP000235392"/>
    </source>
</evidence>
<dbReference type="Gene3D" id="3.30.70.3490">
    <property type="match status" value="1"/>
</dbReference>
<dbReference type="InterPro" id="IPR000648">
    <property type="entry name" value="Oxysterol-bd"/>
</dbReference>
<dbReference type="PANTHER" id="PTHR10972:SF184">
    <property type="entry name" value="OXYSTEROL-BINDING PROTEIN HOMOLOG 4-RELATED"/>
    <property type="match status" value="1"/>
</dbReference>
<dbReference type="AlphaFoldDB" id="A0A2N5RUE0"/>
<dbReference type="InterPro" id="IPR037239">
    <property type="entry name" value="OSBP_sf"/>
</dbReference>